<feature type="domain" description="EamA" evidence="2">
    <location>
        <begin position="10"/>
        <end position="133"/>
    </location>
</feature>
<feature type="transmembrane region" description="Helical" evidence="1">
    <location>
        <begin position="12"/>
        <end position="30"/>
    </location>
</feature>
<dbReference type="InterPro" id="IPR037185">
    <property type="entry name" value="EmrE-like"/>
</dbReference>
<name>A0A1V5SV03_9BACT</name>
<reference evidence="3" key="1">
    <citation type="submission" date="2017-02" db="EMBL/GenBank/DDBJ databases">
        <title>Delving into the versatile metabolic prowess of the omnipresent phylum Bacteroidetes.</title>
        <authorList>
            <person name="Nobu M.K."/>
            <person name="Mei R."/>
            <person name="Narihiro T."/>
            <person name="Kuroda K."/>
            <person name="Liu W.-T."/>
        </authorList>
    </citation>
    <scope>NUCLEOTIDE SEQUENCE</scope>
    <source>
        <strain evidence="3">ADurb.Bin276</strain>
    </source>
</reference>
<dbReference type="Pfam" id="PF00892">
    <property type="entry name" value="EamA"/>
    <property type="match status" value="2"/>
</dbReference>
<dbReference type="Proteomes" id="UP000485569">
    <property type="component" value="Unassembled WGS sequence"/>
</dbReference>
<keyword evidence="1" id="KW-0472">Membrane</keyword>
<dbReference type="SUPFAM" id="SSF103481">
    <property type="entry name" value="Multidrug resistance efflux transporter EmrE"/>
    <property type="match status" value="2"/>
</dbReference>
<feature type="transmembrane region" description="Helical" evidence="1">
    <location>
        <begin position="66"/>
        <end position="82"/>
    </location>
</feature>
<feature type="transmembrane region" description="Helical" evidence="1">
    <location>
        <begin position="88"/>
        <end position="105"/>
    </location>
</feature>
<feature type="transmembrane region" description="Helical" evidence="1">
    <location>
        <begin position="231"/>
        <end position="249"/>
    </location>
</feature>
<accession>A0A1V5SV03</accession>
<dbReference type="InterPro" id="IPR000620">
    <property type="entry name" value="EamA_dom"/>
</dbReference>
<evidence type="ECO:0000256" key="1">
    <source>
        <dbReference type="SAM" id="Phobius"/>
    </source>
</evidence>
<keyword evidence="1" id="KW-1133">Transmembrane helix</keyword>
<feature type="transmembrane region" description="Helical" evidence="1">
    <location>
        <begin position="117"/>
        <end position="134"/>
    </location>
</feature>
<feature type="domain" description="EamA" evidence="2">
    <location>
        <begin position="143"/>
        <end position="269"/>
    </location>
</feature>
<sequence length="297" mass="32773">MFKSISRTQAIFFLILTAILWSFGGLLIKIVSWNPIAIAGMRSAIASIFILIYLRRPRLNWSRNQILGALFYAATVILFVYATKKTTAANAILLQYSAPIYVALLGHRILGEKTSRLDWIIIFTVIGGMMLFFFDQFQIGNVLGNIVAILSGVTFALLTIYLRSQKDASPLESVLMGNILTALIAIPFMLTSAPGKGSWLGLILLGLFQIGLAYILYSIAIKYVTALEGSLIPIIEPILNPIWVFLALGEKPSKWALIGGSIIIVAMILRYLLPALMNKQQKTLQQNQKIPVNPSGK</sequence>
<keyword evidence="1" id="KW-0812">Transmembrane</keyword>
<feature type="transmembrane region" description="Helical" evidence="1">
    <location>
        <begin position="140"/>
        <end position="162"/>
    </location>
</feature>
<protein>
    <submittedName>
        <fullName evidence="3">EamA-like transporter family protein</fullName>
    </submittedName>
</protein>
<proteinExistence type="predicted"/>
<dbReference type="GO" id="GO:0016020">
    <property type="term" value="C:membrane"/>
    <property type="evidence" value="ECO:0007669"/>
    <property type="project" value="InterPro"/>
</dbReference>
<comment type="caution">
    <text evidence="3">The sequence shown here is derived from an EMBL/GenBank/DDBJ whole genome shotgun (WGS) entry which is preliminary data.</text>
</comment>
<evidence type="ECO:0000259" key="2">
    <source>
        <dbReference type="Pfam" id="PF00892"/>
    </source>
</evidence>
<feature type="transmembrane region" description="Helical" evidence="1">
    <location>
        <begin position="174"/>
        <end position="193"/>
    </location>
</feature>
<dbReference type="PANTHER" id="PTHR22911">
    <property type="entry name" value="ACYL-MALONYL CONDENSING ENZYME-RELATED"/>
    <property type="match status" value="1"/>
</dbReference>
<dbReference type="EMBL" id="MWBQ01000080">
    <property type="protein sequence ID" value="OQA58073.1"/>
    <property type="molecule type" value="Genomic_DNA"/>
</dbReference>
<feature type="transmembrane region" description="Helical" evidence="1">
    <location>
        <begin position="36"/>
        <end position="54"/>
    </location>
</feature>
<gene>
    <name evidence="3" type="ORF">BWY41_01118</name>
</gene>
<feature type="transmembrane region" description="Helical" evidence="1">
    <location>
        <begin position="255"/>
        <end position="273"/>
    </location>
</feature>
<feature type="transmembrane region" description="Helical" evidence="1">
    <location>
        <begin position="199"/>
        <end position="219"/>
    </location>
</feature>
<evidence type="ECO:0000313" key="3">
    <source>
        <dbReference type="EMBL" id="OQA58073.1"/>
    </source>
</evidence>
<dbReference type="AlphaFoldDB" id="A0A1V5SV03"/>
<organism evidence="3">
    <name type="scientific">Candidatus Atribacter allofermentans</name>
    <dbReference type="NCBI Taxonomy" id="1852833"/>
    <lineage>
        <taxon>Bacteria</taxon>
        <taxon>Pseudomonadati</taxon>
        <taxon>Atribacterota</taxon>
        <taxon>Atribacteria</taxon>
        <taxon>Atribacterales</taxon>
        <taxon>Atribacteraceae</taxon>
        <taxon>Atribacter</taxon>
    </lineage>
</organism>